<evidence type="ECO:0000313" key="2">
    <source>
        <dbReference type="EMBL" id="CAK0764367.1"/>
    </source>
</evidence>
<gene>
    <name evidence="2" type="ORF">CVIRNUC_003151</name>
</gene>
<comment type="caution">
    <text evidence="2">The sequence shown here is derived from an EMBL/GenBank/DDBJ whole genome shotgun (WGS) entry which is preliminary data.</text>
</comment>
<reference evidence="2 3" key="1">
    <citation type="submission" date="2023-10" db="EMBL/GenBank/DDBJ databases">
        <authorList>
            <person name="Maclean D."/>
            <person name="Macfadyen A."/>
        </authorList>
    </citation>
    <scope>NUCLEOTIDE SEQUENCE [LARGE SCALE GENOMIC DNA]</scope>
</reference>
<proteinExistence type="predicted"/>
<protein>
    <submittedName>
        <fullName evidence="2">Uncharacterized protein</fullName>
    </submittedName>
</protein>
<name>A0AAV1HZ99_9CHLO</name>
<organism evidence="2 3">
    <name type="scientific">Coccomyxa viridis</name>
    <dbReference type="NCBI Taxonomy" id="1274662"/>
    <lineage>
        <taxon>Eukaryota</taxon>
        <taxon>Viridiplantae</taxon>
        <taxon>Chlorophyta</taxon>
        <taxon>core chlorophytes</taxon>
        <taxon>Trebouxiophyceae</taxon>
        <taxon>Trebouxiophyceae incertae sedis</taxon>
        <taxon>Coccomyxaceae</taxon>
        <taxon>Coccomyxa</taxon>
    </lineage>
</organism>
<feature type="region of interest" description="Disordered" evidence="1">
    <location>
        <begin position="1227"/>
        <end position="1446"/>
    </location>
</feature>
<feature type="compositionally biased region" description="Low complexity" evidence="1">
    <location>
        <begin position="1387"/>
        <end position="1410"/>
    </location>
</feature>
<feature type="compositionally biased region" description="Polar residues" evidence="1">
    <location>
        <begin position="290"/>
        <end position="304"/>
    </location>
</feature>
<accession>A0AAV1HZ99</accession>
<dbReference type="Proteomes" id="UP001314263">
    <property type="component" value="Unassembled WGS sequence"/>
</dbReference>
<evidence type="ECO:0000256" key="1">
    <source>
        <dbReference type="SAM" id="MobiDB-lite"/>
    </source>
</evidence>
<feature type="compositionally biased region" description="Basic and acidic residues" evidence="1">
    <location>
        <begin position="1"/>
        <end position="15"/>
    </location>
</feature>
<feature type="region of interest" description="Disordered" evidence="1">
    <location>
        <begin position="255"/>
        <end position="328"/>
    </location>
</feature>
<sequence>MGVKRKPLDRQEPRRERKLTHYFGPAAQSGTARDDEAGENAYPRCQTKRKGPDHGGSQGSPTKRPMQDQGNAGCYVLDTQASQPDGGSSAGVEPAEQNVAAVRQPAHDGKTEHAPWQGSANALPGIHQHSLPGTQQGHAPHDAHHTPPQVMTDQELELELDSLRWETNLTERELERRTPAVANDKLLTPLPPNASVEEALCIQQLTGDIIKARHGNLLRDAEKLRAEVERRKRVKAGLCQLGTPHSSAAAGIPLPCASRGTQNQASGRFLHPKEEPGAAGDRLRRRRQRATPSAGETQPCTGQQEEARRKHAPLDSPDMESGDPAKQLSRRADNVMRFWTRTMCSRTAQAPWTFHDYTQQQLWDLIVRGLLQTTELAGETYGTVSTAMKLYMAGHNSELYRYHLIKDDATSTRESKHYASAEREAKAWHEIYGGFDWMSNGIPETARQFLQDQGLNGDAIRKAAGIAGTPAPRHASAAVATTQLAPTVRRGGRSSELQQGILEADEVADKDDESGKADDDQNALETWAEAEAEQVRLQLPGRIPVTVCLIKERGGVLISMKQLYDSLDLARILPWLQFTRSTRRVAERRDTTPQERRLLFRAGALKSKKSSVLLSIRAACSLMEGCGCSPDEVKAVAELQQTPALTPTQLDKLPTSADGAGAEPDEAMLVMRSAAEGEHDADMCRNEAARKAAGVRELQARDAAQAIRDPALDTTGHMASEGEGECPSGLGQAMQLAKRAAQGLATGDPSSIAVKAATLKQLTAMLAIFCARPGFPTVNRHLSVEELAGLGWHRLRLLLDDPQMGKDMLMTCMSTLDYFGAKKTYITGYKSVFQKALNGKALDVFDEARTREVLPTFLAYEDIKAPITEGRRREPMILIFCWPRTIHFPDAPVFHAQPVSKSSKQYGQSFVRFNRIFPELFRPTELPQPGSRALGDDIGIAAHVVGTVYKAKVDYAARHNGQEPPPDVVESWRALQASHLLEGPPYLQRNFNPLFLTLENWLANQARHACSGRMMDELVGGFLRPCNSTAAQECLTGGDITPLADMMAKEAEIERIGRMINADVCSNMHPAPPCRFWHHSYGAVPEAVTRFPYNNTVLRNELWKWPASASGGPSAEPVAEGKIQPVDWPVCINVYQARQKLEYLNRAIEDERAACKKRGVLRKDSAVLKNFIRRRAAHRQVITKLHGKEAEERAECQAEKKAWEEQYSCMDSKQLPPGFIETLDEAAEEGQARRDGDPETPDPPAPAKGRCPHTEDRGPGNDMGGDEEDGSGEEKPEEGGRAVSLVSDSEEEGQGQGASGGDNAEGLRWQWAVLTAKEGANMGDSMTAQGAAGMRGKTAPAQPAPIDKSKSAAAGGGKQEDDWSGVEPGAEAPSAAPKNIKRKAPIAAATQQQQQQQQGDAAGQAVNGAGKSTITTRVNNHAAAPAIQEKREAGGFMEEPRKKRKP</sequence>
<dbReference type="EMBL" id="CAUYUE010000004">
    <property type="protein sequence ID" value="CAK0764367.1"/>
    <property type="molecule type" value="Genomic_DNA"/>
</dbReference>
<keyword evidence="3" id="KW-1185">Reference proteome</keyword>
<feature type="region of interest" description="Disordered" evidence="1">
    <location>
        <begin position="1"/>
        <end position="146"/>
    </location>
</feature>
<feature type="compositionally biased region" description="Basic and acidic residues" evidence="1">
    <location>
        <begin position="1428"/>
        <end position="1446"/>
    </location>
</feature>
<evidence type="ECO:0000313" key="3">
    <source>
        <dbReference type="Proteomes" id="UP001314263"/>
    </source>
</evidence>